<accession>A0A2T5V9F5</accession>
<keyword evidence="1" id="KW-0812">Transmembrane</keyword>
<proteinExistence type="predicted"/>
<evidence type="ECO:0000256" key="1">
    <source>
        <dbReference type="SAM" id="Phobius"/>
    </source>
</evidence>
<sequence>MFIIWSGWGICTLAIGFLGAFIAALLGRALGFPAAIAIGFGIAALGNYFLARWRNDPSRQRELVDPQSGETVVLKDRSTLFFIPIAAWTYIVLALLVVMEVMMLLGS</sequence>
<keyword evidence="1" id="KW-1133">Transmembrane helix</keyword>
<dbReference type="OrthoDB" id="769710at2"/>
<dbReference type="Proteomes" id="UP000244081">
    <property type="component" value="Unassembled WGS sequence"/>
</dbReference>
<keyword evidence="1" id="KW-0472">Membrane</keyword>
<feature type="transmembrane region" description="Helical" evidence="1">
    <location>
        <begin position="32"/>
        <end position="51"/>
    </location>
</feature>
<feature type="transmembrane region" description="Helical" evidence="1">
    <location>
        <begin position="7"/>
        <end position="26"/>
    </location>
</feature>
<comment type="caution">
    <text evidence="2">The sequence shown here is derived from an EMBL/GenBank/DDBJ whole genome shotgun (WGS) entry which is preliminary data.</text>
</comment>
<evidence type="ECO:0000313" key="2">
    <source>
        <dbReference type="EMBL" id="PTW60389.1"/>
    </source>
</evidence>
<gene>
    <name evidence="2" type="ORF">C8N35_10410</name>
</gene>
<dbReference type="RefSeq" id="WP_107990011.1">
    <property type="nucleotide sequence ID" value="NZ_QAYG01000004.1"/>
</dbReference>
<dbReference type="EMBL" id="QAYG01000004">
    <property type="protein sequence ID" value="PTW60389.1"/>
    <property type="molecule type" value="Genomic_DNA"/>
</dbReference>
<dbReference type="AlphaFoldDB" id="A0A2T5V9F5"/>
<feature type="transmembrane region" description="Helical" evidence="1">
    <location>
        <begin position="80"/>
        <end position="105"/>
    </location>
</feature>
<evidence type="ECO:0000313" key="3">
    <source>
        <dbReference type="Proteomes" id="UP000244081"/>
    </source>
</evidence>
<name>A0A2T5V9F5_9HYPH</name>
<evidence type="ECO:0008006" key="4">
    <source>
        <dbReference type="Google" id="ProtNLM"/>
    </source>
</evidence>
<keyword evidence="3" id="KW-1185">Reference proteome</keyword>
<protein>
    <recommendedName>
        <fullName evidence="4">Transmembrane protein</fullName>
    </recommendedName>
</protein>
<organism evidence="2 3">
    <name type="scientific">Breoghania corrubedonensis</name>
    <dbReference type="NCBI Taxonomy" id="665038"/>
    <lineage>
        <taxon>Bacteria</taxon>
        <taxon>Pseudomonadati</taxon>
        <taxon>Pseudomonadota</taxon>
        <taxon>Alphaproteobacteria</taxon>
        <taxon>Hyphomicrobiales</taxon>
        <taxon>Stappiaceae</taxon>
        <taxon>Breoghania</taxon>
    </lineage>
</organism>
<reference evidence="2 3" key="1">
    <citation type="submission" date="2018-04" db="EMBL/GenBank/DDBJ databases">
        <title>Genomic Encyclopedia of Archaeal and Bacterial Type Strains, Phase II (KMG-II): from individual species to whole genera.</title>
        <authorList>
            <person name="Goeker M."/>
        </authorList>
    </citation>
    <scope>NUCLEOTIDE SEQUENCE [LARGE SCALE GENOMIC DNA]</scope>
    <source>
        <strain evidence="2 3">DSM 23382</strain>
    </source>
</reference>